<dbReference type="EMBL" id="JACIID010000006">
    <property type="protein sequence ID" value="MBB4536313.1"/>
    <property type="molecule type" value="Genomic_DNA"/>
</dbReference>
<dbReference type="Proteomes" id="UP000523431">
    <property type="component" value="Unassembled WGS sequence"/>
</dbReference>
<dbReference type="RefSeq" id="WP_183842271.1">
    <property type="nucleotide sequence ID" value="NZ_JACIHU010000006.1"/>
</dbReference>
<evidence type="ECO:0000313" key="3">
    <source>
        <dbReference type="Proteomes" id="UP000523431"/>
    </source>
</evidence>
<name>A0A7W6Y7Q7_RHIET</name>
<proteinExistence type="predicted"/>
<accession>A0A7W6Y7Q7</accession>
<evidence type="ECO:0000313" key="4">
    <source>
        <dbReference type="Proteomes" id="UP000557344"/>
    </source>
</evidence>
<evidence type="ECO:0000313" key="1">
    <source>
        <dbReference type="EMBL" id="MBB4480791.1"/>
    </source>
</evidence>
<dbReference type="Gene3D" id="3.20.20.140">
    <property type="entry name" value="Metal-dependent hydrolases"/>
    <property type="match status" value="1"/>
</dbReference>
<reference evidence="3 4" key="1">
    <citation type="submission" date="2020-08" db="EMBL/GenBank/DDBJ databases">
        <title>Genomic Encyclopedia of Type Strains, Phase IV (KMG-V): Genome sequencing to study the core and pangenomes of soil and plant-associated prokaryotes.</title>
        <authorList>
            <person name="Whitman W."/>
        </authorList>
    </citation>
    <scope>NUCLEOTIDE SEQUENCE [LARGE SCALE GENOMIC DNA]</scope>
    <source>
        <strain evidence="1 4">SEMIA 471</strain>
        <strain evidence="2 3">SEMIA 489</strain>
    </source>
</reference>
<protein>
    <submittedName>
        <fullName evidence="1">Adenosine deaminase</fullName>
    </submittedName>
</protein>
<dbReference type="EMBL" id="JACIHU010000006">
    <property type="protein sequence ID" value="MBB4480791.1"/>
    <property type="molecule type" value="Genomic_DNA"/>
</dbReference>
<comment type="caution">
    <text evidence="1">The sequence shown here is derived from an EMBL/GenBank/DDBJ whole genome shotgun (WGS) entry which is preliminary data.</text>
</comment>
<gene>
    <name evidence="1" type="ORF">GGE46_003379</name>
    <name evidence="2" type="ORF">GGE57_003069</name>
</gene>
<evidence type="ECO:0000313" key="2">
    <source>
        <dbReference type="EMBL" id="MBB4536313.1"/>
    </source>
</evidence>
<dbReference type="Proteomes" id="UP000557344">
    <property type="component" value="Unassembled WGS sequence"/>
</dbReference>
<sequence length="68" mass="7304">MSKPSFDGLARPGVCCPLEYARVASAFSWDESVIRDVARTSIEASFASESIKAGLLARLATWQESPGL</sequence>
<dbReference type="AlphaFoldDB" id="A0A7W6Y7Q7"/>
<organism evidence="1 4">
    <name type="scientific">Rhizobium etli</name>
    <dbReference type="NCBI Taxonomy" id="29449"/>
    <lineage>
        <taxon>Bacteria</taxon>
        <taxon>Pseudomonadati</taxon>
        <taxon>Pseudomonadota</taxon>
        <taxon>Alphaproteobacteria</taxon>
        <taxon>Hyphomicrobiales</taxon>
        <taxon>Rhizobiaceae</taxon>
        <taxon>Rhizobium/Agrobacterium group</taxon>
        <taxon>Rhizobium</taxon>
    </lineage>
</organism>